<organism evidence="1 2">
    <name type="scientific">Desulfovibrio fairfieldensis</name>
    <dbReference type="NCBI Taxonomy" id="44742"/>
    <lineage>
        <taxon>Bacteria</taxon>
        <taxon>Pseudomonadati</taxon>
        <taxon>Thermodesulfobacteriota</taxon>
        <taxon>Desulfovibrionia</taxon>
        <taxon>Desulfovibrionales</taxon>
        <taxon>Desulfovibrionaceae</taxon>
        <taxon>Desulfovibrio</taxon>
    </lineage>
</organism>
<dbReference type="PANTHER" id="PTHR34472">
    <property type="entry name" value="SULFUR CARRIER PROTEIN THIS"/>
    <property type="match status" value="1"/>
</dbReference>
<dbReference type="InterPro" id="IPR010035">
    <property type="entry name" value="Thi_S"/>
</dbReference>
<dbReference type="RefSeq" id="WP_008682551.1">
    <property type="nucleotide sequence ID" value="NZ_CP014229.1"/>
</dbReference>
<dbReference type="EMBL" id="CP014229">
    <property type="protein sequence ID" value="AMD91277.1"/>
    <property type="molecule type" value="Genomic_DNA"/>
</dbReference>
<gene>
    <name evidence="1" type="ORF">AXF13_14715</name>
</gene>
<dbReference type="Gene3D" id="3.10.20.30">
    <property type="match status" value="1"/>
</dbReference>
<dbReference type="InterPro" id="IPR012675">
    <property type="entry name" value="Beta-grasp_dom_sf"/>
</dbReference>
<evidence type="ECO:0000313" key="1">
    <source>
        <dbReference type="EMBL" id="AMD91277.1"/>
    </source>
</evidence>
<dbReference type="AlphaFoldDB" id="A0A0X8JM44"/>
<sequence>MDVIVNGETETCTEAASVADLLQTRGHDPKTVVVEHNGNIVPADAFAATQLHGGDVLEIVQFVGGG</sequence>
<dbReference type="KEGG" id="dfi:AXF13_14715"/>
<reference evidence="2" key="1">
    <citation type="submission" date="2016-02" db="EMBL/GenBank/DDBJ databases">
        <authorList>
            <person name="Holder M.E."/>
            <person name="Ajami N.J."/>
            <person name="Petrosino J.F."/>
        </authorList>
    </citation>
    <scope>NUCLEOTIDE SEQUENCE [LARGE SCALE GENOMIC DNA]</scope>
    <source>
        <strain evidence="2">CCUG 45958</strain>
    </source>
</reference>
<accession>A0A0X8JM44</accession>
<keyword evidence="2" id="KW-1185">Reference proteome</keyword>
<evidence type="ECO:0000313" key="2">
    <source>
        <dbReference type="Proteomes" id="UP000069241"/>
    </source>
</evidence>
<dbReference type="Pfam" id="PF02597">
    <property type="entry name" value="ThiS"/>
    <property type="match status" value="1"/>
</dbReference>
<dbReference type="CDD" id="cd00565">
    <property type="entry name" value="Ubl_ThiS"/>
    <property type="match status" value="1"/>
</dbReference>
<protein>
    <submittedName>
        <fullName evidence="1">Thiamine biosynthesis protein ThiS</fullName>
    </submittedName>
</protein>
<dbReference type="Proteomes" id="UP000069241">
    <property type="component" value="Chromosome"/>
</dbReference>
<name>A0A0X8JM44_9BACT</name>
<dbReference type="InterPro" id="IPR003749">
    <property type="entry name" value="ThiS/MoaD-like"/>
</dbReference>
<dbReference type="STRING" id="44742.AXF13_14715"/>
<dbReference type="PANTHER" id="PTHR34472:SF1">
    <property type="entry name" value="SULFUR CARRIER PROTEIN THIS"/>
    <property type="match status" value="1"/>
</dbReference>
<proteinExistence type="predicted"/>
<dbReference type="InterPro" id="IPR016155">
    <property type="entry name" value="Mopterin_synth/thiamin_S_b"/>
</dbReference>
<dbReference type="SUPFAM" id="SSF54285">
    <property type="entry name" value="MoaD/ThiS"/>
    <property type="match status" value="1"/>
</dbReference>
<dbReference type="NCBIfam" id="TIGR01683">
    <property type="entry name" value="thiS"/>
    <property type="match status" value="1"/>
</dbReference>